<gene>
    <name evidence="3" type="ORF">OE747_00760</name>
</gene>
<sequence length="345" mass="36596">MTGKPMHAVLIGLGMVADLHATAIAATDGEVRLAAVYGRNPERARAFANRHGGPRVMTSLDEIVADRTLDFAILATPPDARAPYITTFARRGLPVLTEKPLARTVGEARALVETCEAAGLPLGALLQHRMRPAALALQDRLAQGELGEIATVELRVPWWRDQSYYDTPGRGTRARDGGGVLITQAIHSLDLMLQFCGPVADVQAVTATSPLHRMEAEDFTAAALRFRSGAVGSVMASVTHYPGGAEEIILNGSAGSAYLAANRLLIHRHGYPAEEIGALSGTGGGADPMAFSHDWHRAVIADFAEALRNGRQPAITGRSALPVQALIAAIERSARTGQRQEVVDG</sequence>
<dbReference type="Proteomes" id="UP001320899">
    <property type="component" value="Unassembled WGS sequence"/>
</dbReference>
<dbReference type="InterPro" id="IPR000683">
    <property type="entry name" value="Gfo/Idh/MocA-like_OxRdtase_N"/>
</dbReference>
<reference evidence="3 4" key="1">
    <citation type="submission" date="2022-10" db="EMBL/GenBank/DDBJ databases">
        <title>Ruegeria sp. nov., isolated from ocean surface sediments.</title>
        <authorList>
            <person name="He W."/>
            <person name="Xue H.-P."/>
            <person name="Zhang D.-F."/>
        </authorList>
    </citation>
    <scope>NUCLEOTIDE SEQUENCE [LARGE SCALE GENOMIC DNA]</scope>
    <source>
        <strain evidence="3 4">XHP0148</strain>
    </source>
</reference>
<dbReference type="Gene3D" id="3.40.50.720">
    <property type="entry name" value="NAD(P)-binding Rossmann-like Domain"/>
    <property type="match status" value="1"/>
</dbReference>
<feature type="domain" description="Gfo/Idh/MocA-like oxidoreductase N-terminal" evidence="1">
    <location>
        <begin position="7"/>
        <end position="120"/>
    </location>
</feature>
<feature type="domain" description="GFO/IDH/MocA-like oxidoreductase" evidence="2">
    <location>
        <begin position="136"/>
        <end position="257"/>
    </location>
</feature>
<dbReference type="EMBL" id="JAOWLB010000001">
    <property type="protein sequence ID" value="MCV2886847.1"/>
    <property type="molecule type" value="Genomic_DNA"/>
</dbReference>
<dbReference type="InterPro" id="IPR036291">
    <property type="entry name" value="NAD(P)-bd_dom_sf"/>
</dbReference>
<evidence type="ECO:0000313" key="4">
    <source>
        <dbReference type="Proteomes" id="UP001320899"/>
    </source>
</evidence>
<evidence type="ECO:0000259" key="2">
    <source>
        <dbReference type="Pfam" id="PF22725"/>
    </source>
</evidence>
<evidence type="ECO:0000313" key="3">
    <source>
        <dbReference type="EMBL" id="MCV2886847.1"/>
    </source>
</evidence>
<dbReference type="InterPro" id="IPR055170">
    <property type="entry name" value="GFO_IDH_MocA-like_dom"/>
</dbReference>
<proteinExistence type="predicted"/>
<dbReference type="InterPro" id="IPR052515">
    <property type="entry name" value="Gfo/Idh/MocA_Oxidoreductase"/>
</dbReference>
<dbReference type="Pfam" id="PF01408">
    <property type="entry name" value="GFO_IDH_MocA"/>
    <property type="match status" value="1"/>
</dbReference>
<dbReference type="SUPFAM" id="SSF55347">
    <property type="entry name" value="Glyceraldehyde-3-phosphate dehydrogenase-like, C-terminal domain"/>
    <property type="match status" value="1"/>
</dbReference>
<organism evidence="3 4">
    <name type="scientific">Ruegeria aquimaris</name>
    <dbReference type="NCBI Taxonomy" id="2984333"/>
    <lineage>
        <taxon>Bacteria</taxon>
        <taxon>Pseudomonadati</taxon>
        <taxon>Pseudomonadota</taxon>
        <taxon>Alphaproteobacteria</taxon>
        <taxon>Rhodobacterales</taxon>
        <taxon>Roseobacteraceae</taxon>
        <taxon>Ruegeria</taxon>
    </lineage>
</organism>
<dbReference type="SUPFAM" id="SSF51735">
    <property type="entry name" value="NAD(P)-binding Rossmann-fold domains"/>
    <property type="match status" value="1"/>
</dbReference>
<protein>
    <submittedName>
        <fullName evidence="3">Gfo/Idh/MocA family oxidoreductase</fullName>
    </submittedName>
</protein>
<name>A0ABT3AE53_9RHOB</name>
<dbReference type="RefSeq" id="WP_263826702.1">
    <property type="nucleotide sequence ID" value="NZ_JAOWLB010000001.1"/>
</dbReference>
<dbReference type="Gene3D" id="3.30.360.10">
    <property type="entry name" value="Dihydrodipicolinate Reductase, domain 2"/>
    <property type="match status" value="1"/>
</dbReference>
<dbReference type="PANTHER" id="PTHR43249">
    <property type="entry name" value="UDP-N-ACETYL-2-AMINO-2-DEOXY-D-GLUCURONATE OXIDASE"/>
    <property type="match status" value="1"/>
</dbReference>
<keyword evidence="4" id="KW-1185">Reference proteome</keyword>
<dbReference type="Pfam" id="PF22725">
    <property type="entry name" value="GFO_IDH_MocA_C3"/>
    <property type="match status" value="1"/>
</dbReference>
<accession>A0ABT3AE53</accession>
<comment type="caution">
    <text evidence="3">The sequence shown here is derived from an EMBL/GenBank/DDBJ whole genome shotgun (WGS) entry which is preliminary data.</text>
</comment>
<dbReference type="PANTHER" id="PTHR43249:SF1">
    <property type="entry name" value="D-GLUCOSIDE 3-DEHYDROGENASE"/>
    <property type="match status" value="1"/>
</dbReference>
<evidence type="ECO:0000259" key="1">
    <source>
        <dbReference type="Pfam" id="PF01408"/>
    </source>
</evidence>